<evidence type="ECO:0000256" key="1">
    <source>
        <dbReference type="RuleBase" id="RU369039"/>
    </source>
</evidence>
<keyword evidence="1" id="KW-0044">Antibiotic</keyword>
<name>A0AAN7X526_ELEMC</name>
<dbReference type="AlphaFoldDB" id="A0AAN7X526"/>
<dbReference type="InterPro" id="IPR032942">
    <property type="entry name" value="BPI/LBP/Plunc"/>
</dbReference>
<dbReference type="GO" id="GO:0008289">
    <property type="term" value="F:lipid binding"/>
    <property type="evidence" value="ECO:0007669"/>
    <property type="project" value="InterPro"/>
</dbReference>
<dbReference type="Gene3D" id="3.15.20.10">
    <property type="entry name" value="Bactericidal permeability-increasing protein, domain 2"/>
    <property type="match status" value="1"/>
</dbReference>
<comment type="caution">
    <text evidence="3">The sequence shown here is derived from an EMBL/GenBank/DDBJ whole genome shotgun (WGS) entry which is preliminary data.</text>
</comment>
<dbReference type="GO" id="GO:0005615">
    <property type="term" value="C:extracellular space"/>
    <property type="evidence" value="ECO:0007669"/>
    <property type="project" value="UniProtKB-UniRule"/>
</dbReference>
<reference evidence="3 4" key="1">
    <citation type="journal article" date="2023" name="Genes (Basel)">
        <title>Chromosome-Level Genome Assembly and Circadian Gene Repertoire of the Patagonia Blennie Eleginops maclovinus-The Closest Ancestral Proxy of Antarctic Cryonotothenioids.</title>
        <authorList>
            <person name="Cheng C.C."/>
            <person name="Rivera-Colon A.G."/>
            <person name="Minhas B.F."/>
            <person name="Wilson L."/>
            <person name="Rayamajhi N."/>
            <person name="Vargas-Chacoff L."/>
            <person name="Catchen J.M."/>
        </authorList>
    </citation>
    <scope>NUCLEOTIDE SEQUENCE [LARGE SCALE GENOMIC DNA]</scope>
    <source>
        <strain evidence="3">JMC-PN-2008</strain>
    </source>
</reference>
<dbReference type="GO" id="GO:0045087">
    <property type="term" value="P:innate immune response"/>
    <property type="evidence" value="ECO:0007669"/>
    <property type="project" value="UniProtKB-UniRule"/>
</dbReference>
<dbReference type="PANTHER" id="PTHR10504">
    <property type="entry name" value="BACTERICIDAL PERMEABILITY-INCREASING BPI PROTEIN-RELATED"/>
    <property type="match status" value="1"/>
</dbReference>
<evidence type="ECO:0000259" key="2">
    <source>
        <dbReference type="SMART" id="SM00329"/>
    </source>
</evidence>
<dbReference type="Proteomes" id="UP001346869">
    <property type="component" value="Unassembled WGS sequence"/>
</dbReference>
<dbReference type="Pfam" id="PF02886">
    <property type="entry name" value="LBP_BPI_CETP_C"/>
    <property type="match status" value="1"/>
</dbReference>
<comment type="domain">
    <text evidence="1">The N-terminal region may be exposed to the interior of the granule, whereas the C-terminal portion may be embedded in the membrane. During phagocytosis and degranulation, proteases may be released and activated and cleave BPI at the junction of the N- and C-terminal portions of the molecule, providing controlled release of the N-terminal antibacterial fragment when bacteria are ingested.</text>
</comment>
<dbReference type="EMBL" id="JAUZQC010000017">
    <property type="protein sequence ID" value="KAK5855695.1"/>
    <property type="molecule type" value="Genomic_DNA"/>
</dbReference>
<keyword evidence="1" id="KW-1015">Disulfide bond</keyword>
<gene>
    <name evidence="3" type="ORF">PBY51_007351</name>
</gene>
<sequence>MFLPWVKSKLENLMMEQQVPAGKDLYLSVNYAVCQDIRVISSGLNLPLRGLVSWKGQEVNVAAIPTGADPDVGAESEEMVYLGISDFFLNSYAAALYKAEAMEKKLNLDNAYVKFWRNIKKIKHRNEDINAEIQIRELPIIHINREEGISVRPRVRVQFISGEKKPKQFQDVTVECKIAVQIEVKENKLTIPLDKIKCKLETNVVMEWLTKKPLTRVIKNMLYDVLKEGVPIPLPPNINLIQGPAHYRDGFMVLAGSVNWTAEAMKTLAEQMRDHVFRMLE</sequence>
<keyword evidence="1" id="KW-0929">Antimicrobial</keyword>
<dbReference type="SMART" id="SM00329">
    <property type="entry name" value="BPI2"/>
    <property type="match status" value="1"/>
</dbReference>
<evidence type="ECO:0000313" key="4">
    <source>
        <dbReference type="Proteomes" id="UP001346869"/>
    </source>
</evidence>
<keyword evidence="1" id="KW-0964">Secreted</keyword>
<keyword evidence="1" id="KW-0399">Innate immunity</keyword>
<protein>
    <recommendedName>
        <fullName evidence="1">Bactericidal permeability-increasing protein</fullName>
        <shortName evidence="1">BPI</shortName>
    </recommendedName>
</protein>
<keyword evidence="4" id="KW-1185">Reference proteome</keyword>
<comment type="subcellular location">
    <subcellularLocation>
        <location evidence="1">Secreted</location>
    </subcellularLocation>
</comment>
<dbReference type="GO" id="GO:0050829">
    <property type="term" value="P:defense response to Gram-negative bacterium"/>
    <property type="evidence" value="ECO:0007669"/>
    <property type="project" value="UniProtKB-UniRule"/>
</dbReference>
<evidence type="ECO:0000313" key="3">
    <source>
        <dbReference type="EMBL" id="KAK5855695.1"/>
    </source>
</evidence>
<organism evidence="3 4">
    <name type="scientific">Eleginops maclovinus</name>
    <name type="common">Patagonian blennie</name>
    <name type="synonym">Eleginus maclovinus</name>
    <dbReference type="NCBI Taxonomy" id="56733"/>
    <lineage>
        <taxon>Eukaryota</taxon>
        <taxon>Metazoa</taxon>
        <taxon>Chordata</taxon>
        <taxon>Craniata</taxon>
        <taxon>Vertebrata</taxon>
        <taxon>Euteleostomi</taxon>
        <taxon>Actinopterygii</taxon>
        <taxon>Neopterygii</taxon>
        <taxon>Teleostei</taxon>
        <taxon>Neoteleostei</taxon>
        <taxon>Acanthomorphata</taxon>
        <taxon>Eupercaria</taxon>
        <taxon>Perciformes</taxon>
        <taxon>Notothenioidei</taxon>
        <taxon>Eleginopidae</taxon>
        <taxon>Eleginops</taxon>
    </lineage>
</organism>
<keyword evidence="1" id="KW-0391">Immunity</keyword>
<comment type="subunit">
    <text evidence="1">Monomer. Homodimer; disulfide-linked.</text>
</comment>
<proteinExistence type="predicted"/>
<keyword evidence="1" id="KW-0325">Glycoprotein</keyword>
<comment type="function">
    <text evidence="1">The cytotoxic action of BPI is limited to many species of Gram-negative bacteria; this specificity may be explained by a strong affinity of the very basic N-terminal half for the negatively charged lipopolysaccharides that are unique to the Gram-negative bacterial outer envelope.</text>
</comment>
<accession>A0AAN7X526</accession>
<dbReference type="SUPFAM" id="SSF55394">
    <property type="entry name" value="Bactericidal permeability-increasing protein, BPI"/>
    <property type="match status" value="1"/>
</dbReference>
<keyword evidence="1" id="KW-0732">Signal</keyword>
<comment type="domain">
    <text evidence="1">The N- and C-terminal barrels adopt an identical fold despite having only 13% of conserved residues.</text>
</comment>
<dbReference type="InterPro" id="IPR017943">
    <property type="entry name" value="Bactericidal_perm-incr_a/b_dom"/>
</dbReference>
<feature type="domain" description="Lipid-binding serum glycoprotein C-terminal" evidence="2">
    <location>
        <begin position="74"/>
        <end position="256"/>
    </location>
</feature>
<dbReference type="InterPro" id="IPR001124">
    <property type="entry name" value="Lipid-bd_serum_glycop_C"/>
</dbReference>
<reference evidence="3 4" key="2">
    <citation type="journal article" date="2023" name="Mol. Biol. Evol.">
        <title>Genomics of Secondarily Temperate Adaptation in the Only Non-Antarctic Icefish.</title>
        <authorList>
            <person name="Rivera-Colon A.G."/>
            <person name="Rayamajhi N."/>
            <person name="Minhas B.F."/>
            <person name="Madrigal G."/>
            <person name="Bilyk K.T."/>
            <person name="Yoon V."/>
            <person name="Hune M."/>
            <person name="Gregory S."/>
            <person name="Cheng C.H.C."/>
            <person name="Catchen J.M."/>
        </authorList>
    </citation>
    <scope>NUCLEOTIDE SEQUENCE [LARGE SCALE GENOMIC DNA]</scope>
    <source>
        <strain evidence="3">JMC-PN-2008</strain>
    </source>
</reference>
<dbReference type="PANTHER" id="PTHR10504:SF131">
    <property type="entry name" value="BPI2 DOMAIN-CONTAINING PROTEIN"/>
    <property type="match status" value="1"/>
</dbReference>